<dbReference type="AlphaFoldDB" id="A0A1N7RTY9"/>
<proteinExistence type="predicted"/>
<sequence>MRPTIDISHVQQDTGFLQLDKLFGLAGRVNLYNNAKSDNDALTTLDRMIDVLSGHDSKDELIVERDLGLVAGSALAALNYAKMTIQGHKPPFPFNPQSTPDRLVLMPVAVS</sequence>
<dbReference type="STRING" id="1247936.BN2475_140045"/>
<keyword evidence="2" id="KW-1185">Reference proteome</keyword>
<evidence type="ECO:0000313" key="1">
    <source>
        <dbReference type="EMBL" id="SIT38172.1"/>
    </source>
</evidence>
<dbReference type="EMBL" id="CYGX02000014">
    <property type="protein sequence ID" value="SIT38172.1"/>
    <property type="molecule type" value="Genomic_DNA"/>
</dbReference>
<dbReference type="RefSeq" id="WP_094778923.1">
    <property type="nucleotide sequence ID" value="NZ_CYGX02000014.1"/>
</dbReference>
<evidence type="ECO:0000313" key="2">
    <source>
        <dbReference type="Proteomes" id="UP000187012"/>
    </source>
</evidence>
<reference evidence="1 2" key="1">
    <citation type="submission" date="2016-12" db="EMBL/GenBank/DDBJ databases">
        <authorList>
            <person name="Song W.-J."/>
            <person name="Kurnit D.M."/>
        </authorList>
    </citation>
    <scope>NUCLEOTIDE SEQUENCE [LARGE SCALE GENOMIC DNA]</scope>
    <source>
        <strain evidence="1 2">STM7296</strain>
    </source>
</reference>
<name>A0A1N7RTY9_9BURK</name>
<gene>
    <name evidence="1" type="ORF">BN2475_140045</name>
</gene>
<organism evidence="1 2">
    <name type="scientific">Paraburkholderia ribeironis</name>
    <dbReference type="NCBI Taxonomy" id="1247936"/>
    <lineage>
        <taxon>Bacteria</taxon>
        <taxon>Pseudomonadati</taxon>
        <taxon>Pseudomonadota</taxon>
        <taxon>Betaproteobacteria</taxon>
        <taxon>Burkholderiales</taxon>
        <taxon>Burkholderiaceae</taxon>
        <taxon>Paraburkholderia</taxon>
    </lineage>
</organism>
<accession>A0A1N7RTY9</accession>
<dbReference type="Proteomes" id="UP000187012">
    <property type="component" value="Unassembled WGS sequence"/>
</dbReference>
<protein>
    <submittedName>
        <fullName evidence="1">Uncharacterized protein</fullName>
    </submittedName>
</protein>